<dbReference type="GeneID" id="37067016"/>
<dbReference type="PROSITE" id="PS50048">
    <property type="entry name" value="ZN2_CY6_FUNGAL_2"/>
    <property type="match status" value="2"/>
</dbReference>
<feature type="region of interest" description="Disordered" evidence="7">
    <location>
        <begin position="191"/>
        <end position="212"/>
    </location>
</feature>
<keyword evidence="10" id="KW-1185">Reference proteome</keyword>
<evidence type="ECO:0000256" key="6">
    <source>
        <dbReference type="ARBA" id="ARBA00023242"/>
    </source>
</evidence>
<dbReference type="SUPFAM" id="SSF57701">
    <property type="entry name" value="Zn2/Cys6 DNA-binding domain"/>
    <property type="match status" value="2"/>
</dbReference>
<gene>
    <name evidence="9" type="ORF">BO70DRAFT_371099</name>
</gene>
<comment type="subcellular location">
    <subcellularLocation>
        <location evidence="1">Nucleus</location>
    </subcellularLocation>
</comment>
<accession>A0A317W681</accession>
<organism evidence="9 10">
    <name type="scientific">Aspergillus heteromorphus CBS 117.55</name>
    <dbReference type="NCBI Taxonomy" id="1448321"/>
    <lineage>
        <taxon>Eukaryota</taxon>
        <taxon>Fungi</taxon>
        <taxon>Dikarya</taxon>
        <taxon>Ascomycota</taxon>
        <taxon>Pezizomycotina</taxon>
        <taxon>Eurotiomycetes</taxon>
        <taxon>Eurotiomycetidae</taxon>
        <taxon>Eurotiales</taxon>
        <taxon>Aspergillaceae</taxon>
        <taxon>Aspergillus</taxon>
        <taxon>Aspergillus subgen. Circumdati</taxon>
    </lineage>
</organism>
<dbReference type="Proteomes" id="UP000247233">
    <property type="component" value="Unassembled WGS sequence"/>
</dbReference>
<dbReference type="EMBL" id="MSFL01000012">
    <property type="protein sequence ID" value="PWY82114.1"/>
    <property type="molecule type" value="Genomic_DNA"/>
</dbReference>
<dbReference type="Pfam" id="PF00172">
    <property type="entry name" value="Zn_clus"/>
    <property type="match status" value="2"/>
</dbReference>
<dbReference type="AlphaFoldDB" id="A0A317W681"/>
<dbReference type="Pfam" id="PF04082">
    <property type="entry name" value="Fungal_trans"/>
    <property type="match status" value="1"/>
</dbReference>
<dbReference type="SMART" id="SM00066">
    <property type="entry name" value="GAL4"/>
    <property type="match status" value="2"/>
</dbReference>
<keyword evidence="4" id="KW-0238">DNA-binding</keyword>
<reference evidence="9 10" key="1">
    <citation type="submission" date="2016-12" db="EMBL/GenBank/DDBJ databases">
        <title>The genomes of Aspergillus section Nigri reveals drivers in fungal speciation.</title>
        <authorList>
            <consortium name="DOE Joint Genome Institute"/>
            <person name="Vesth T.C."/>
            <person name="Nybo J."/>
            <person name="Theobald S."/>
            <person name="Brandl J."/>
            <person name="Frisvad J.C."/>
            <person name="Nielsen K.F."/>
            <person name="Lyhne E.K."/>
            <person name="Kogle M.E."/>
            <person name="Kuo A."/>
            <person name="Riley R."/>
            <person name="Clum A."/>
            <person name="Nolan M."/>
            <person name="Lipzen A."/>
            <person name="Salamov A."/>
            <person name="Henrissat B."/>
            <person name="Wiebenga A."/>
            <person name="De Vries R.P."/>
            <person name="Grigoriev I.V."/>
            <person name="Mortensen U.H."/>
            <person name="Andersen M.R."/>
            <person name="Baker S.E."/>
        </authorList>
    </citation>
    <scope>NUCLEOTIDE SEQUENCE [LARGE SCALE GENOMIC DNA]</scope>
    <source>
        <strain evidence="9 10">CBS 117.55</strain>
    </source>
</reference>
<dbReference type="GO" id="GO:0008270">
    <property type="term" value="F:zinc ion binding"/>
    <property type="evidence" value="ECO:0007669"/>
    <property type="project" value="InterPro"/>
</dbReference>
<protein>
    <recommendedName>
        <fullName evidence="8">Zn(2)-C6 fungal-type domain-containing protein</fullName>
    </recommendedName>
</protein>
<evidence type="ECO:0000256" key="2">
    <source>
        <dbReference type="ARBA" id="ARBA00022723"/>
    </source>
</evidence>
<evidence type="ECO:0000313" key="9">
    <source>
        <dbReference type="EMBL" id="PWY82114.1"/>
    </source>
</evidence>
<dbReference type="InterPro" id="IPR007219">
    <property type="entry name" value="XnlR_reg_dom"/>
</dbReference>
<dbReference type="STRING" id="1448321.A0A317W681"/>
<keyword evidence="3" id="KW-0805">Transcription regulation</keyword>
<proteinExistence type="predicted"/>
<keyword evidence="5" id="KW-0804">Transcription</keyword>
<dbReference type="InterPro" id="IPR036864">
    <property type="entry name" value="Zn2-C6_fun-type_DNA-bd_sf"/>
</dbReference>
<feature type="region of interest" description="Disordered" evidence="7">
    <location>
        <begin position="145"/>
        <end position="175"/>
    </location>
</feature>
<evidence type="ECO:0000256" key="4">
    <source>
        <dbReference type="ARBA" id="ARBA00023125"/>
    </source>
</evidence>
<evidence type="ECO:0000313" key="10">
    <source>
        <dbReference type="Proteomes" id="UP000247233"/>
    </source>
</evidence>
<evidence type="ECO:0000256" key="3">
    <source>
        <dbReference type="ARBA" id="ARBA00023015"/>
    </source>
</evidence>
<keyword evidence="6" id="KW-0539">Nucleus</keyword>
<dbReference type="Gene3D" id="4.10.240.10">
    <property type="entry name" value="Zn(2)-C6 fungal-type DNA-binding domain"/>
    <property type="match status" value="2"/>
</dbReference>
<dbReference type="RefSeq" id="XP_025399379.1">
    <property type="nucleotide sequence ID" value="XM_025544779.1"/>
</dbReference>
<dbReference type="PANTHER" id="PTHR47338">
    <property type="entry name" value="ZN(II)2CYS6 TRANSCRIPTION FACTOR (EUROFUNG)-RELATED"/>
    <property type="match status" value="1"/>
</dbReference>
<dbReference type="GO" id="GO:0000981">
    <property type="term" value="F:DNA-binding transcription factor activity, RNA polymerase II-specific"/>
    <property type="evidence" value="ECO:0007669"/>
    <property type="project" value="InterPro"/>
</dbReference>
<dbReference type="OrthoDB" id="2563500at2759"/>
<dbReference type="CDD" id="cd00067">
    <property type="entry name" value="GAL4"/>
    <property type="match status" value="2"/>
</dbReference>
<dbReference type="PROSITE" id="PS00463">
    <property type="entry name" value="ZN2_CY6_FUNGAL_1"/>
    <property type="match status" value="2"/>
</dbReference>
<dbReference type="GO" id="GO:0006351">
    <property type="term" value="P:DNA-templated transcription"/>
    <property type="evidence" value="ECO:0007669"/>
    <property type="project" value="InterPro"/>
</dbReference>
<dbReference type="InterPro" id="IPR001138">
    <property type="entry name" value="Zn2Cys6_DnaBD"/>
</dbReference>
<sequence length="720" mass="80150">MPDGPEPFIRSSQPHHEPNEGVVANAGVSASPRKRKRVKTGCLTCRARKVKCDEARPACNHCRNLTVECRWADGSPGQWFVTPSTIITSKSPACLTCRYARSKCSKARPSCARCLLYRHECQYPKPTEGRALTSSAEAWMKRLRTGNSQREDDREVTNHDIPSSLGRAGLAPQERPTVESAADTTGVAIQHNHTPTQETGSTPRTSRMSNNNLPSPDRIQRLAVAFFQHVHVYRANAFLHRDRTLAAIRERTLSETIIFALCAIGSRFTSPPEPEEVAKEWAAQAGHLVTTAMEASRETITTSLLLTIYTQQAGRFTQSHLWSTIAISQAVALGLHHESPPGTRSFVHSERDRRLFFACYASNRLIANGTPESIQCPASRIKLRLPCDGFNFQMELNVETPESALETDDSHVPAWMYRNVGVMGFWVRLVGVRVMIRRYFHNLRETISTISGERCNTNIPAPWSPNSPFQACMAKLAWLRESLPVRLQLTRDRVTRRHGEPALGQVVMFYLWWNECHVELCSVALSGYPQSLGENFLSTAPAGWVEQTRQGALRHAQAIADILALVARETPGEPLVIYDHTIAHVVYLSIRVQLELDTADDVDGAKLKDRVDTMLAFVERTSVYFHPVYLVKSLDASRLAEKVALVSSSISNDEASLNAILLELLPDCTAYGATSSIRGYESSCEGVLANYQLAPPATFDFPMGPNSGRMDRCAHEYSYC</sequence>
<feature type="domain" description="Zn(2)-C6 fungal-type" evidence="8">
    <location>
        <begin position="41"/>
        <end position="71"/>
    </location>
</feature>
<evidence type="ECO:0000256" key="5">
    <source>
        <dbReference type="ARBA" id="ARBA00023163"/>
    </source>
</evidence>
<dbReference type="CDD" id="cd12148">
    <property type="entry name" value="fungal_TF_MHR"/>
    <property type="match status" value="1"/>
</dbReference>
<feature type="compositionally biased region" description="Basic and acidic residues" evidence="7">
    <location>
        <begin position="149"/>
        <end position="158"/>
    </location>
</feature>
<dbReference type="VEuPathDB" id="FungiDB:BO70DRAFT_371099"/>
<feature type="domain" description="Zn(2)-C6 fungal-type" evidence="8">
    <location>
        <begin position="93"/>
        <end position="123"/>
    </location>
</feature>
<dbReference type="InterPro" id="IPR050815">
    <property type="entry name" value="TF_fung"/>
</dbReference>
<name>A0A317W681_9EURO</name>
<keyword evidence="2" id="KW-0479">Metal-binding</keyword>
<dbReference type="GO" id="GO:0003677">
    <property type="term" value="F:DNA binding"/>
    <property type="evidence" value="ECO:0007669"/>
    <property type="project" value="UniProtKB-KW"/>
</dbReference>
<feature type="region of interest" description="Disordered" evidence="7">
    <location>
        <begin position="1"/>
        <end position="32"/>
    </location>
</feature>
<evidence type="ECO:0000259" key="8">
    <source>
        <dbReference type="PROSITE" id="PS50048"/>
    </source>
</evidence>
<dbReference type="GO" id="GO:0009893">
    <property type="term" value="P:positive regulation of metabolic process"/>
    <property type="evidence" value="ECO:0007669"/>
    <property type="project" value="UniProtKB-ARBA"/>
</dbReference>
<dbReference type="PANTHER" id="PTHR47338:SF7">
    <property type="entry name" value="ZN(II)2CYS6 TRANSCRIPTION FACTOR (EUROFUNG)"/>
    <property type="match status" value="1"/>
</dbReference>
<evidence type="ECO:0000256" key="1">
    <source>
        <dbReference type="ARBA" id="ARBA00004123"/>
    </source>
</evidence>
<evidence type="ECO:0000256" key="7">
    <source>
        <dbReference type="SAM" id="MobiDB-lite"/>
    </source>
</evidence>
<dbReference type="GO" id="GO:0005634">
    <property type="term" value="C:nucleus"/>
    <property type="evidence" value="ECO:0007669"/>
    <property type="project" value="UniProtKB-SubCell"/>
</dbReference>
<comment type="caution">
    <text evidence="9">The sequence shown here is derived from an EMBL/GenBank/DDBJ whole genome shotgun (WGS) entry which is preliminary data.</text>
</comment>